<evidence type="ECO:0000256" key="1">
    <source>
        <dbReference type="ARBA" id="ARBA00022737"/>
    </source>
</evidence>
<dbReference type="Pfam" id="PF00013">
    <property type="entry name" value="KH_1"/>
    <property type="match status" value="2"/>
</dbReference>
<dbReference type="InterPro" id="IPR036612">
    <property type="entry name" value="KH_dom_type_1_sf"/>
</dbReference>
<name>A0AA88WLX5_9ASTE</name>
<comment type="caution">
    <text evidence="5">The sequence shown here is derived from an EMBL/GenBank/DDBJ whole genome shotgun (WGS) entry which is preliminary data.</text>
</comment>
<sequence>MAEEEVVAVASPTPSDLKRKLEDLEPVEAPPEPPQSTAQPGQEDSNESNPKRPRLEDKPDVPLANENGYEEQKLDEPQKEEEVTEQPPAEEAPVNENGEQPAEEAPVTENGEQPAEEAPVTENNEEPSVAAAGQVEGVQQLPNENAEEETLKGVSQEPVQELLPEGPQPGDISSGEDFSRKMQVPQNKVGVLIGKAGDTIRFLQLNSGARIQIMRDAEADPSAATRPVELIGSLESINKAERLIKDVIAEADAGGSPSLVARGFSTVQSSGAGEQIQIQVPNEKVGMIIGKGGETIKNLQTKSGARIQLIPQHLPDGDQSKERTVRVTGDKKQIEMARDMIKEVMNQPIRPSGGYNQQAFRPRGPAASQWGPRGHSAQSTGYDHQQRGYPSQNSQYPPPMYGGYPPQQLAPRSNFGWEQRAPPTAMHGPPQGGYDYYGGQGGPQSAPLLNPSHPHAGPSAAMGPPPSQANYNYGQPQGPEYGQPTPYPQTAPPQNYGHGYNETKYENQPAMQHSYGGHGGSQQPAYPQGSMHPGYGPQEQYGKPPYGMPPQGPHTQSYGQPRVNQPGDMPYQGPPSSMPLYGPNAPAQQPYPYAASGPMQQTYPPYGSAPAADGYNQPPPAAAAAAVYPQQAGQPVAGYAQSGGQQPPGYAQVGPTGGYGAYPSSQPGYAEQAAPSNAGYGYQGPTDPAYGSGAGSAYVAPATGQPAYTQPAQTPQGYDQSIPQSGAYGSVPAAYVKSVSPQPGYQQYDSTQVYGAHR</sequence>
<evidence type="ECO:0000313" key="5">
    <source>
        <dbReference type="EMBL" id="KAK3027985.1"/>
    </source>
</evidence>
<proteinExistence type="predicted"/>
<reference evidence="5" key="1">
    <citation type="submission" date="2022-12" db="EMBL/GenBank/DDBJ databases">
        <title>Draft genome assemblies for two species of Escallonia (Escalloniales).</title>
        <authorList>
            <person name="Chanderbali A."/>
            <person name="Dervinis C."/>
            <person name="Anghel I."/>
            <person name="Soltis D."/>
            <person name="Soltis P."/>
            <person name="Zapata F."/>
        </authorList>
    </citation>
    <scope>NUCLEOTIDE SEQUENCE</scope>
    <source>
        <strain evidence="5">UCBG64.0493</strain>
        <tissue evidence="5">Leaf</tissue>
    </source>
</reference>
<dbReference type="PANTHER" id="PTHR10288">
    <property type="entry name" value="KH DOMAIN CONTAINING RNA BINDING PROTEIN"/>
    <property type="match status" value="1"/>
</dbReference>
<dbReference type="GO" id="GO:0003723">
    <property type="term" value="F:RNA binding"/>
    <property type="evidence" value="ECO:0007669"/>
    <property type="project" value="UniProtKB-UniRule"/>
</dbReference>
<dbReference type="Proteomes" id="UP001188597">
    <property type="component" value="Unassembled WGS sequence"/>
</dbReference>
<accession>A0AA88WLX5</accession>
<dbReference type="SMART" id="SM00322">
    <property type="entry name" value="KH"/>
    <property type="match status" value="2"/>
</dbReference>
<feature type="compositionally biased region" description="Basic and acidic residues" evidence="3">
    <location>
        <begin position="49"/>
        <end position="60"/>
    </location>
</feature>
<evidence type="ECO:0000259" key="4">
    <source>
        <dbReference type="SMART" id="SM00322"/>
    </source>
</evidence>
<keyword evidence="2" id="KW-0694">RNA-binding</keyword>
<feature type="compositionally biased region" description="Low complexity" evidence="3">
    <location>
        <begin position="622"/>
        <end position="637"/>
    </location>
</feature>
<feature type="compositionally biased region" description="Low complexity" evidence="3">
    <location>
        <begin position="583"/>
        <end position="595"/>
    </location>
</feature>
<feature type="region of interest" description="Disordered" evidence="3">
    <location>
        <begin position="347"/>
        <end position="725"/>
    </location>
</feature>
<feature type="compositionally biased region" description="Basic and acidic residues" evidence="3">
    <location>
        <begin position="70"/>
        <end position="81"/>
    </location>
</feature>
<feature type="compositionally biased region" description="Polar residues" evidence="3">
    <location>
        <begin position="553"/>
        <end position="563"/>
    </location>
</feature>
<feature type="region of interest" description="Disordered" evidence="3">
    <location>
        <begin position="739"/>
        <end position="758"/>
    </location>
</feature>
<feature type="domain" description="K Homology" evidence="4">
    <location>
        <begin position="176"/>
        <end position="249"/>
    </location>
</feature>
<feature type="compositionally biased region" description="Low complexity" evidence="3">
    <location>
        <begin position="85"/>
        <end position="94"/>
    </location>
</feature>
<dbReference type="AlphaFoldDB" id="A0AA88WLX5"/>
<evidence type="ECO:0000256" key="2">
    <source>
        <dbReference type="PROSITE-ProRule" id="PRU00117"/>
    </source>
</evidence>
<dbReference type="InterPro" id="IPR004087">
    <property type="entry name" value="KH_dom"/>
</dbReference>
<keyword evidence="6" id="KW-1185">Reference proteome</keyword>
<evidence type="ECO:0000256" key="3">
    <source>
        <dbReference type="SAM" id="MobiDB-lite"/>
    </source>
</evidence>
<dbReference type="CDD" id="cd00105">
    <property type="entry name" value="KH-I"/>
    <property type="match status" value="2"/>
</dbReference>
<evidence type="ECO:0000313" key="6">
    <source>
        <dbReference type="Proteomes" id="UP001188597"/>
    </source>
</evidence>
<feature type="compositionally biased region" description="Low complexity" evidence="3">
    <location>
        <begin position="453"/>
        <end position="462"/>
    </location>
</feature>
<dbReference type="InterPro" id="IPR004088">
    <property type="entry name" value="KH_dom_type_1"/>
</dbReference>
<protein>
    <recommendedName>
        <fullName evidence="4">K Homology domain-containing protein</fullName>
    </recommendedName>
</protein>
<keyword evidence="1" id="KW-0677">Repeat</keyword>
<feature type="domain" description="K Homology" evidence="4">
    <location>
        <begin position="272"/>
        <end position="346"/>
    </location>
</feature>
<gene>
    <name evidence="5" type="ORF">RJ639_039338</name>
</gene>
<organism evidence="5 6">
    <name type="scientific">Escallonia herrerae</name>
    <dbReference type="NCBI Taxonomy" id="1293975"/>
    <lineage>
        <taxon>Eukaryota</taxon>
        <taxon>Viridiplantae</taxon>
        <taxon>Streptophyta</taxon>
        <taxon>Embryophyta</taxon>
        <taxon>Tracheophyta</taxon>
        <taxon>Spermatophyta</taxon>
        <taxon>Magnoliopsida</taxon>
        <taxon>eudicotyledons</taxon>
        <taxon>Gunneridae</taxon>
        <taxon>Pentapetalae</taxon>
        <taxon>asterids</taxon>
        <taxon>campanulids</taxon>
        <taxon>Escalloniales</taxon>
        <taxon>Escalloniaceae</taxon>
        <taxon>Escallonia</taxon>
    </lineage>
</organism>
<feature type="compositionally biased region" description="Low complexity" evidence="3">
    <location>
        <begin position="688"/>
        <end position="717"/>
    </location>
</feature>
<feature type="compositionally biased region" description="Polar residues" evidence="3">
    <location>
        <begin position="376"/>
        <end position="394"/>
    </location>
</feature>
<feature type="region of interest" description="Disordered" evidence="3">
    <location>
        <begin position="1"/>
        <end position="178"/>
    </location>
</feature>
<dbReference type="Gene3D" id="3.30.1370.10">
    <property type="entry name" value="K Homology domain, type 1"/>
    <property type="match status" value="2"/>
</dbReference>
<dbReference type="SUPFAM" id="SSF54791">
    <property type="entry name" value="Eukaryotic type KH-domain (KH-domain type I)"/>
    <property type="match status" value="2"/>
</dbReference>
<dbReference type="PROSITE" id="PS50084">
    <property type="entry name" value="KH_TYPE_1"/>
    <property type="match status" value="2"/>
</dbReference>
<dbReference type="EMBL" id="JAVXUP010000434">
    <property type="protein sequence ID" value="KAK3027985.1"/>
    <property type="molecule type" value="Genomic_DNA"/>
</dbReference>